<name>A0AAD7CE33_9AGAR</name>
<evidence type="ECO:0000313" key="4">
    <source>
        <dbReference type="Proteomes" id="UP001221142"/>
    </source>
</evidence>
<evidence type="ECO:0000256" key="1">
    <source>
        <dbReference type="SAM" id="MobiDB-lite"/>
    </source>
</evidence>
<feature type="compositionally biased region" description="Low complexity" evidence="1">
    <location>
        <begin position="266"/>
        <end position="282"/>
    </location>
</feature>
<keyword evidence="2" id="KW-1133">Transmembrane helix</keyword>
<feature type="region of interest" description="Disordered" evidence="1">
    <location>
        <begin position="1"/>
        <end position="426"/>
    </location>
</feature>
<protein>
    <submittedName>
        <fullName evidence="3">Uncharacterized protein</fullName>
    </submittedName>
</protein>
<feature type="compositionally biased region" description="Basic residues" evidence="1">
    <location>
        <begin position="1"/>
        <end position="12"/>
    </location>
</feature>
<organism evidence="3 4">
    <name type="scientific">Roridomyces roridus</name>
    <dbReference type="NCBI Taxonomy" id="1738132"/>
    <lineage>
        <taxon>Eukaryota</taxon>
        <taxon>Fungi</taxon>
        <taxon>Dikarya</taxon>
        <taxon>Basidiomycota</taxon>
        <taxon>Agaricomycotina</taxon>
        <taxon>Agaricomycetes</taxon>
        <taxon>Agaricomycetidae</taxon>
        <taxon>Agaricales</taxon>
        <taxon>Marasmiineae</taxon>
        <taxon>Mycenaceae</taxon>
        <taxon>Roridomyces</taxon>
    </lineage>
</organism>
<comment type="caution">
    <text evidence="3">The sequence shown here is derived from an EMBL/GenBank/DDBJ whole genome shotgun (WGS) entry which is preliminary data.</text>
</comment>
<evidence type="ECO:0000256" key="2">
    <source>
        <dbReference type="SAM" id="Phobius"/>
    </source>
</evidence>
<proteinExistence type="predicted"/>
<feature type="compositionally biased region" description="Low complexity" evidence="1">
    <location>
        <begin position="171"/>
        <end position="181"/>
    </location>
</feature>
<keyword evidence="2" id="KW-0472">Membrane</keyword>
<feature type="transmembrane region" description="Helical" evidence="2">
    <location>
        <begin position="494"/>
        <end position="516"/>
    </location>
</feature>
<feature type="compositionally biased region" description="Pro residues" evidence="1">
    <location>
        <begin position="32"/>
        <end position="44"/>
    </location>
</feature>
<reference evidence="3" key="1">
    <citation type="submission" date="2023-03" db="EMBL/GenBank/DDBJ databases">
        <title>Massive genome expansion in bonnet fungi (Mycena s.s.) driven by repeated elements and novel gene families across ecological guilds.</title>
        <authorList>
            <consortium name="Lawrence Berkeley National Laboratory"/>
            <person name="Harder C.B."/>
            <person name="Miyauchi S."/>
            <person name="Viragh M."/>
            <person name="Kuo A."/>
            <person name="Thoen E."/>
            <person name="Andreopoulos B."/>
            <person name="Lu D."/>
            <person name="Skrede I."/>
            <person name="Drula E."/>
            <person name="Henrissat B."/>
            <person name="Morin E."/>
            <person name="Kohler A."/>
            <person name="Barry K."/>
            <person name="LaButti K."/>
            <person name="Morin E."/>
            <person name="Salamov A."/>
            <person name="Lipzen A."/>
            <person name="Mereny Z."/>
            <person name="Hegedus B."/>
            <person name="Baldrian P."/>
            <person name="Stursova M."/>
            <person name="Weitz H."/>
            <person name="Taylor A."/>
            <person name="Grigoriev I.V."/>
            <person name="Nagy L.G."/>
            <person name="Martin F."/>
            <person name="Kauserud H."/>
        </authorList>
    </citation>
    <scope>NUCLEOTIDE SEQUENCE</scope>
    <source>
        <strain evidence="3">9284</strain>
    </source>
</reference>
<feature type="compositionally biased region" description="Low complexity" evidence="1">
    <location>
        <begin position="372"/>
        <end position="388"/>
    </location>
</feature>
<feature type="compositionally biased region" description="Polar residues" evidence="1">
    <location>
        <begin position="415"/>
        <end position="426"/>
    </location>
</feature>
<dbReference type="AlphaFoldDB" id="A0AAD7CE33"/>
<sequence length="576" mass="60819">MDILARFRRPRGRTTSLSGPASLGSASTSDEPAPPPPTPPPPLQPSIERRIHPDLDSLVANWTAPPRESTDPPSTLAPAPALFSTALRPSTRRHSVDGAPPFVTTRANAQLEEVREVTHNDSPPRPPPSTSSPAPVGWSTFGRRDTASRPRLTDFGFGEHSVSPAVSRQHSLSAPSSSNLSTDEFGVAYDARDAPSPASGFTFGSRGRAAGTASIPPPPPMPALDHPAFRSPPSAVGRETRSSSSLPASIRSSSSRRKRKAQEIFSALALSRPASARRQLSLDAEGAPVLELELPEREEEGRDARRKRVAGSSDTEVGEPAHQSESSSSTMGHKKIGGSLTAMSAPPPPPASAGKKSGKRKAADVESSSKATVTVESRAPTTTTTATSHNEKRARGSMDSVPHSPASPGIATATAPPNTIPGLSSPSHASLPISALVSPHAPSIVRSAVGTGSGYYMQDPRKAQRVQPTGWGLTLGLDSNSGKGKGGREGGSPIHAWLFFLGFLLFPMWAVAGFCVPVPRTRRLHGEEKGEVVLDDAQLEFDARSWRRRCRIMAGVSLVTYVPFIVLVAVFVPRGR</sequence>
<dbReference type="EMBL" id="JARKIF010000003">
    <property type="protein sequence ID" value="KAJ7644591.1"/>
    <property type="molecule type" value="Genomic_DNA"/>
</dbReference>
<gene>
    <name evidence="3" type="ORF">FB45DRAFT_898268</name>
</gene>
<keyword evidence="4" id="KW-1185">Reference proteome</keyword>
<feature type="compositionally biased region" description="Basic and acidic residues" evidence="1">
    <location>
        <begin position="142"/>
        <end position="152"/>
    </location>
</feature>
<feature type="transmembrane region" description="Helical" evidence="2">
    <location>
        <begin position="552"/>
        <end position="572"/>
    </location>
</feature>
<feature type="compositionally biased region" description="Low complexity" evidence="1">
    <location>
        <begin position="15"/>
        <end position="29"/>
    </location>
</feature>
<keyword evidence="2" id="KW-0812">Transmembrane</keyword>
<dbReference type="Proteomes" id="UP001221142">
    <property type="component" value="Unassembled WGS sequence"/>
</dbReference>
<feature type="compositionally biased region" description="Low complexity" evidence="1">
    <location>
        <begin position="242"/>
        <end position="253"/>
    </location>
</feature>
<accession>A0AAD7CE33</accession>
<evidence type="ECO:0000313" key="3">
    <source>
        <dbReference type="EMBL" id="KAJ7644591.1"/>
    </source>
</evidence>